<proteinExistence type="predicted"/>
<reference evidence="1" key="1">
    <citation type="submission" date="2021-02" db="EMBL/GenBank/DDBJ databases">
        <authorList>
            <person name="Nowell W R."/>
        </authorList>
    </citation>
    <scope>NUCLEOTIDE SEQUENCE</scope>
</reference>
<comment type="caution">
    <text evidence="1">The sequence shown here is derived from an EMBL/GenBank/DDBJ whole genome shotgun (WGS) entry which is preliminary data.</text>
</comment>
<name>A0A8S3JVR7_9BILA</name>
<dbReference type="Proteomes" id="UP000681720">
    <property type="component" value="Unassembled WGS sequence"/>
</dbReference>
<dbReference type="EMBL" id="CAJOBJ010365533">
    <property type="protein sequence ID" value="CAF5220803.1"/>
    <property type="molecule type" value="Genomic_DNA"/>
</dbReference>
<gene>
    <name evidence="1" type="ORF">GIL414_LOCUS84212</name>
</gene>
<protein>
    <submittedName>
        <fullName evidence="1">Uncharacterized protein</fullName>
    </submittedName>
</protein>
<evidence type="ECO:0000313" key="2">
    <source>
        <dbReference type="Proteomes" id="UP000681720"/>
    </source>
</evidence>
<organism evidence="1 2">
    <name type="scientific">Rotaria magnacalcarata</name>
    <dbReference type="NCBI Taxonomy" id="392030"/>
    <lineage>
        <taxon>Eukaryota</taxon>
        <taxon>Metazoa</taxon>
        <taxon>Spiralia</taxon>
        <taxon>Gnathifera</taxon>
        <taxon>Rotifera</taxon>
        <taxon>Eurotatoria</taxon>
        <taxon>Bdelloidea</taxon>
        <taxon>Philodinida</taxon>
        <taxon>Philodinidae</taxon>
        <taxon>Rotaria</taxon>
    </lineage>
</organism>
<sequence>MLFSIQTFSKSIDQTSILRKLYDELLVCQQRQAFLLEQIQQIIKQPQKKSSSLKFFLPLNSLNSKSNDIPSLQDAFQQRKSSFIQQSKERIDRI</sequence>
<accession>A0A8S3JVR7</accession>
<evidence type="ECO:0000313" key="1">
    <source>
        <dbReference type="EMBL" id="CAF5220803.1"/>
    </source>
</evidence>
<feature type="non-terminal residue" evidence="1">
    <location>
        <position position="94"/>
    </location>
</feature>
<dbReference type="AlphaFoldDB" id="A0A8S3JVR7"/>